<dbReference type="CDD" id="cd00130">
    <property type="entry name" value="PAS"/>
    <property type="match status" value="1"/>
</dbReference>
<dbReference type="InterPro" id="IPR035965">
    <property type="entry name" value="PAS-like_dom_sf"/>
</dbReference>
<sequence>MRHRALLEELRLSRRIFDSVSNGITISDATKADLPLTYVNPAFERMTGYLAQEVSGRNCRFLQGNDHEQEGLTKIRQAIREERRSGSC</sequence>
<proteinExistence type="predicted"/>
<gene>
    <name evidence="5" type="ORF">ACPOL_2677</name>
</gene>
<dbReference type="EMBL" id="CP030840">
    <property type="protein sequence ID" value="AXC11990.1"/>
    <property type="molecule type" value="Genomic_DNA"/>
</dbReference>
<dbReference type="SMART" id="SM00091">
    <property type="entry name" value="PAS"/>
    <property type="match status" value="1"/>
</dbReference>
<feature type="domain" description="PAS" evidence="4">
    <location>
        <begin position="9"/>
        <end position="82"/>
    </location>
</feature>
<dbReference type="InterPro" id="IPR000014">
    <property type="entry name" value="PAS"/>
</dbReference>
<dbReference type="Gene3D" id="3.30.450.20">
    <property type="entry name" value="PAS domain"/>
    <property type="match status" value="1"/>
</dbReference>
<dbReference type="KEGG" id="abas:ACPOL_2677"/>
<evidence type="ECO:0000256" key="1">
    <source>
        <dbReference type="ARBA" id="ARBA00022630"/>
    </source>
</evidence>
<dbReference type="PROSITE" id="PS50112">
    <property type="entry name" value="PAS"/>
    <property type="match status" value="1"/>
</dbReference>
<keyword evidence="6" id="KW-1185">Reference proteome</keyword>
<accession>A0A2Z5FZ43</accession>
<protein>
    <recommendedName>
        <fullName evidence="4">PAS domain-containing protein</fullName>
    </recommendedName>
</protein>
<evidence type="ECO:0000256" key="3">
    <source>
        <dbReference type="ARBA" id="ARBA00022991"/>
    </source>
</evidence>
<keyword evidence="2" id="KW-0288">FMN</keyword>
<organism evidence="5 6">
    <name type="scientific">Acidisarcina polymorpha</name>
    <dbReference type="NCBI Taxonomy" id="2211140"/>
    <lineage>
        <taxon>Bacteria</taxon>
        <taxon>Pseudomonadati</taxon>
        <taxon>Acidobacteriota</taxon>
        <taxon>Terriglobia</taxon>
        <taxon>Terriglobales</taxon>
        <taxon>Acidobacteriaceae</taxon>
        <taxon>Acidisarcina</taxon>
    </lineage>
</organism>
<name>A0A2Z5FZ43_9BACT</name>
<dbReference type="AlphaFoldDB" id="A0A2Z5FZ43"/>
<dbReference type="SUPFAM" id="SSF55785">
    <property type="entry name" value="PYP-like sensor domain (PAS domain)"/>
    <property type="match status" value="1"/>
</dbReference>
<keyword evidence="1" id="KW-0285">Flavoprotein</keyword>
<dbReference type="Proteomes" id="UP000253606">
    <property type="component" value="Chromosome"/>
</dbReference>
<evidence type="ECO:0000313" key="5">
    <source>
        <dbReference type="EMBL" id="AXC11990.1"/>
    </source>
</evidence>
<evidence type="ECO:0000259" key="4">
    <source>
        <dbReference type="PROSITE" id="PS50112"/>
    </source>
</evidence>
<evidence type="ECO:0000256" key="2">
    <source>
        <dbReference type="ARBA" id="ARBA00022643"/>
    </source>
</evidence>
<keyword evidence="3" id="KW-0157">Chromophore</keyword>
<evidence type="ECO:0000313" key="6">
    <source>
        <dbReference type="Proteomes" id="UP000253606"/>
    </source>
</evidence>
<reference evidence="5 6" key="1">
    <citation type="journal article" date="2018" name="Front. Microbiol.">
        <title>Hydrolytic Capabilities as a Key to Environmental Success: Chitinolytic and Cellulolytic Acidobacteria From Acidic Sub-arctic Soils and Boreal Peatlands.</title>
        <authorList>
            <person name="Belova S.E."/>
            <person name="Ravin N.V."/>
            <person name="Pankratov T.A."/>
            <person name="Rakitin A.L."/>
            <person name="Ivanova A.A."/>
            <person name="Beletsky A.V."/>
            <person name="Mardanov A.V."/>
            <person name="Sinninghe Damste J.S."/>
            <person name="Dedysh S.N."/>
        </authorList>
    </citation>
    <scope>NUCLEOTIDE SEQUENCE [LARGE SCALE GENOMIC DNA]</scope>
    <source>
        <strain evidence="5 6">SBC82</strain>
    </source>
</reference>
<dbReference type="NCBIfam" id="TIGR00229">
    <property type="entry name" value="sensory_box"/>
    <property type="match status" value="1"/>
</dbReference>
<dbReference type="PANTHER" id="PTHR47429:SF8">
    <property type="entry name" value="PHOTOTROPIN-1-LIKE"/>
    <property type="match status" value="1"/>
</dbReference>
<dbReference type="PANTHER" id="PTHR47429">
    <property type="entry name" value="PROTEIN TWIN LOV 1"/>
    <property type="match status" value="1"/>
</dbReference>
<dbReference type="Pfam" id="PF13426">
    <property type="entry name" value="PAS_9"/>
    <property type="match status" value="1"/>
</dbReference>